<dbReference type="EMBL" id="JAAZIL010000007">
    <property type="protein sequence ID" value="NLZ24167.1"/>
    <property type="molecule type" value="Genomic_DNA"/>
</dbReference>
<evidence type="ECO:0000256" key="2">
    <source>
        <dbReference type="SAM" id="Phobius"/>
    </source>
</evidence>
<evidence type="ECO:0000313" key="3">
    <source>
        <dbReference type="EMBL" id="NLZ24167.1"/>
    </source>
</evidence>
<feature type="transmembrane region" description="Helical" evidence="2">
    <location>
        <begin position="540"/>
        <end position="559"/>
    </location>
</feature>
<name>A0A847VCV9_9BACT</name>
<feature type="region of interest" description="Disordered" evidence="1">
    <location>
        <begin position="338"/>
        <end position="373"/>
    </location>
</feature>
<evidence type="ECO:0000313" key="4">
    <source>
        <dbReference type="Proteomes" id="UP000564033"/>
    </source>
</evidence>
<gene>
    <name evidence="3" type="ORF">GX888_00235</name>
</gene>
<keyword evidence="2" id="KW-0472">Membrane</keyword>
<evidence type="ECO:0000256" key="1">
    <source>
        <dbReference type="SAM" id="MobiDB-lite"/>
    </source>
</evidence>
<keyword evidence="2" id="KW-0812">Transmembrane</keyword>
<organism evidence="3 4">
    <name type="scientific">Candidatus Dojkabacteria bacterium</name>
    <dbReference type="NCBI Taxonomy" id="2099670"/>
    <lineage>
        <taxon>Bacteria</taxon>
        <taxon>Candidatus Dojkabacteria</taxon>
    </lineage>
</organism>
<keyword evidence="2" id="KW-1133">Transmembrane helix</keyword>
<feature type="transmembrane region" description="Helical" evidence="2">
    <location>
        <begin position="12"/>
        <end position="35"/>
    </location>
</feature>
<dbReference type="Proteomes" id="UP000564033">
    <property type="component" value="Unassembled WGS sequence"/>
</dbReference>
<evidence type="ECO:0008006" key="5">
    <source>
        <dbReference type="Google" id="ProtNLM"/>
    </source>
</evidence>
<protein>
    <recommendedName>
        <fullName evidence="5">DUF11 domain-containing protein</fullName>
    </recommendedName>
</protein>
<feature type="compositionally biased region" description="Polar residues" evidence="1">
    <location>
        <begin position="364"/>
        <end position="373"/>
    </location>
</feature>
<accession>A0A847VCV9</accession>
<reference evidence="3 4" key="1">
    <citation type="journal article" date="2020" name="Biotechnol. Biofuels">
        <title>New insights from the biogas microbiome by comprehensive genome-resolved metagenomics of nearly 1600 species originating from multiple anaerobic digesters.</title>
        <authorList>
            <person name="Campanaro S."/>
            <person name="Treu L."/>
            <person name="Rodriguez-R L.M."/>
            <person name="Kovalovszki A."/>
            <person name="Ziels R.M."/>
            <person name="Maus I."/>
            <person name="Zhu X."/>
            <person name="Kougias P.G."/>
            <person name="Basile A."/>
            <person name="Luo G."/>
            <person name="Schluter A."/>
            <person name="Konstantinidis K.T."/>
            <person name="Angelidaki I."/>
        </authorList>
    </citation>
    <scope>NUCLEOTIDE SEQUENCE [LARGE SCALE GENOMIC DNA]</scope>
    <source>
        <strain evidence="3">AS19jrsBPTG_9</strain>
    </source>
</reference>
<comment type="caution">
    <text evidence="3">The sequence shown here is derived from an EMBL/GenBank/DDBJ whole genome shotgun (WGS) entry which is preliminary data.</text>
</comment>
<dbReference type="AlphaFoldDB" id="A0A847VCV9"/>
<sequence length="605" mass="66965">MERSERKTKNTLNALMVIGGILLVGLVLAVVYFYLIKEKGEEGEELRDITCGCYMIDPAITSECGDPKRAFLFNLNTVSSDEVCNANCDINDVADNLLNSTTPRESYKSCTLRNIPDTRCENMILRDQNDKIITGRVQPEDIITAEATFDKSTYKDYSFSINNITEPPDRIDGNKIIKEISNFEGLTSIEILATAQTEQGEPIVTIVCRRVVELESSISSAVTGMTALTEQQADGKTKISKILISVGALESENIKITFSFSSGYPTLTAEDGIIYEAARGGISMSKLDLYDEAYFSQNSFNILNNHVGELEITAEVFVNNQSIGTANTKVTFRDISSELEEPEEPKEPPAIVEKPPVVKDEPPTSSEVASSNFTVSKASSQSCLERVSPNNSTTFTITVTNNRTEVASDTTPDEIQFIKDKLPIGFVYTPESTLINGTASPDSGLVTVTSIGNTQEIMWKPSSSWIVEQGKTFTISFDSTVTSNSVTGQHNNEVIVNPKEVPLHPNSLRSQTQIIVAQDCENITDEERKDVPATGIFDSFTSRILLGVILLIIGWTIYVRPEGNTLSKYIINTKTYSTFEMIKYKITNPKRYFEEKIIRKKPKES</sequence>
<proteinExistence type="predicted"/>